<name>A0A0B2VVR3_TOXCA</name>
<feature type="non-terminal residue" evidence="3">
    <location>
        <position position="452"/>
    </location>
</feature>
<dbReference type="InterPro" id="IPR000195">
    <property type="entry name" value="Rab-GAP-TBC_dom"/>
</dbReference>
<keyword evidence="4" id="KW-1185">Reference proteome</keyword>
<evidence type="ECO:0000259" key="2">
    <source>
        <dbReference type="PROSITE" id="PS50086"/>
    </source>
</evidence>
<protein>
    <submittedName>
        <fullName evidence="3">TBC1 domain family member 20</fullName>
    </submittedName>
</protein>
<dbReference type="STRING" id="6265.A0A0B2VVR3"/>
<dbReference type="Proteomes" id="UP000031036">
    <property type="component" value="Unassembled WGS sequence"/>
</dbReference>
<comment type="caution">
    <text evidence="3">The sequence shown here is derived from an EMBL/GenBank/DDBJ whole genome shotgun (WGS) entry which is preliminary data.</text>
</comment>
<dbReference type="OrthoDB" id="206700at2759"/>
<dbReference type="EMBL" id="JPKZ01000787">
    <property type="protein sequence ID" value="KHN85437.1"/>
    <property type="molecule type" value="Genomic_DNA"/>
</dbReference>
<dbReference type="GO" id="GO:0005096">
    <property type="term" value="F:GTPase activator activity"/>
    <property type="evidence" value="ECO:0007669"/>
    <property type="project" value="UniProtKB-KW"/>
</dbReference>
<accession>A0A0B2VVR3</accession>
<reference evidence="3 4" key="1">
    <citation type="submission" date="2014-11" db="EMBL/GenBank/DDBJ databases">
        <title>Genetic blueprint of the zoonotic pathogen Toxocara canis.</title>
        <authorList>
            <person name="Zhu X.-Q."/>
            <person name="Korhonen P.K."/>
            <person name="Cai H."/>
            <person name="Young N.D."/>
            <person name="Nejsum P."/>
            <person name="von Samson-Himmelstjerna G."/>
            <person name="Boag P.R."/>
            <person name="Tan P."/>
            <person name="Li Q."/>
            <person name="Min J."/>
            <person name="Yang Y."/>
            <person name="Wang X."/>
            <person name="Fang X."/>
            <person name="Hall R.S."/>
            <person name="Hofmann A."/>
            <person name="Sternberg P.W."/>
            <person name="Jex A.R."/>
            <person name="Gasser R.B."/>
        </authorList>
    </citation>
    <scope>NUCLEOTIDE SEQUENCE [LARGE SCALE GENOMIC DNA]</scope>
    <source>
        <strain evidence="3">PN_DK_2014</strain>
    </source>
</reference>
<dbReference type="InterPro" id="IPR035969">
    <property type="entry name" value="Rab-GAP_TBC_sf"/>
</dbReference>
<dbReference type="Gene3D" id="1.10.472.80">
    <property type="entry name" value="Ypt/Rab-GAP domain of gyp1p, domain 3"/>
    <property type="match status" value="1"/>
</dbReference>
<dbReference type="PANTHER" id="PTHR20913">
    <property type="entry name" value="TBC1 DOMAIN FAMILY MEMBER 20/GTPASE"/>
    <property type="match status" value="1"/>
</dbReference>
<proteinExistence type="predicted"/>
<dbReference type="Gene3D" id="1.10.8.1310">
    <property type="match status" value="1"/>
</dbReference>
<sequence length="452" mass="51175">MRSSRYFASSIRIQLIVSRIKRAAPNIVASKNSEKKTVTTCFCLPTYRLPYLLHDFTLQRPSEVYENGALARAVDRSLEIKCMRMRAFINKHRDSLHLHIAQLRQFASSPGGLVLDEIRAIVWPILANCLVADTFREHHSASTTADSDFESALSNLSDEGERSDSPGSSRSTVIEAVTLSDLKGHGEWNQVEMDVHRTLARFPPNISDTQRTLLQNELTPLIVRILWRSPRFRYYQGFHDVCLTLLLVLGVESAEHVGFLLAEYGAFNGYLLQSLEETVLRDLDLMYVITWKVDAELEKVMRSVELGSLFALSWPLTWFSHALHHYRQIVLCFDLFLASHPLMPVYFTTAVVLWRSASILGASRDMPSLHHLLNVMPDDVPVQALVADAQDLFRMLPPASIRGPLLDDYRRVLKEASVRKPSLPTPSLRAWLVAGTATASIYLLSRYLFLPS</sequence>
<dbReference type="SUPFAM" id="SSF47923">
    <property type="entry name" value="Ypt/Rab-GAP domain of gyp1p"/>
    <property type="match status" value="2"/>
</dbReference>
<feature type="domain" description="Rab-GAP TBC" evidence="2">
    <location>
        <begin position="113"/>
        <end position="340"/>
    </location>
</feature>
<dbReference type="OMA" id="CEREMPF"/>
<keyword evidence="1" id="KW-0343">GTPase activation</keyword>
<dbReference type="PANTHER" id="PTHR20913:SF7">
    <property type="entry name" value="RE60063P"/>
    <property type="match status" value="1"/>
</dbReference>
<dbReference type="PROSITE" id="PS50086">
    <property type="entry name" value="TBC_RABGAP"/>
    <property type="match status" value="1"/>
</dbReference>
<dbReference type="GO" id="GO:0005789">
    <property type="term" value="C:endoplasmic reticulum membrane"/>
    <property type="evidence" value="ECO:0007669"/>
    <property type="project" value="TreeGrafter"/>
</dbReference>
<evidence type="ECO:0000313" key="4">
    <source>
        <dbReference type="Proteomes" id="UP000031036"/>
    </source>
</evidence>
<dbReference type="AlphaFoldDB" id="A0A0B2VVR3"/>
<dbReference type="Pfam" id="PF00566">
    <property type="entry name" value="RabGAP-TBC"/>
    <property type="match status" value="1"/>
</dbReference>
<gene>
    <name evidence="3" type="primary">Tbc1d20</name>
    <name evidence="3" type="ORF">Tcan_01061</name>
</gene>
<organism evidence="3 4">
    <name type="scientific">Toxocara canis</name>
    <name type="common">Canine roundworm</name>
    <dbReference type="NCBI Taxonomy" id="6265"/>
    <lineage>
        <taxon>Eukaryota</taxon>
        <taxon>Metazoa</taxon>
        <taxon>Ecdysozoa</taxon>
        <taxon>Nematoda</taxon>
        <taxon>Chromadorea</taxon>
        <taxon>Rhabditida</taxon>
        <taxon>Spirurina</taxon>
        <taxon>Ascaridomorpha</taxon>
        <taxon>Ascaridoidea</taxon>
        <taxon>Toxocaridae</taxon>
        <taxon>Toxocara</taxon>
    </lineage>
</organism>
<dbReference type="InterPro" id="IPR045913">
    <property type="entry name" value="TBC20/Gyp8-like"/>
</dbReference>
<evidence type="ECO:0000256" key="1">
    <source>
        <dbReference type="ARBA" id="ARBA00022468"/>
    </source>
</evidence>
<dbReference type="GO" id="GO:0006888">
    <property type="term" value="P:endoplasmic reticulum to Golgi vesicle-mediated transport"/>
    <property type="evidence" value="ECO:0007669"/>
    <property type="project" value="TreeGrafter"/>
</dbReference>
<evidence type="ECO:0000313" key="3">
    <source>
        <dbReference type="EMBL" id="KHN85437.1"/>
    </source>
</evidence>